<comment type="pathway">
    <text evidence="1 7">Amino-acid biosynthesis; L-proline biosynthesis; L-glutamate 5-semialdehyde from L-glutamate: step 2/2.</text>
</comment>
<dbReference type="InterPro" id="IPR000965">
    <property type="entry name" value="GPR_dom"/>
</dbReference>
<dbReference type="Gene3D" id="3.40.605.10">
    <property type="entry name" value="Aldehyde Dehydrogenase, Chain A, domain 1"/>
    <property type="match status" value="1"/>
</dbReference>
<dbReference type="EC" id="1.2.1.41" evidence="7"/>
<dbReference type="Proteomes" id="UP001595896">
    <property type="component" value="Unassembled WGS sequence"/>
</dbReference>
<dbReference type="InterPro" id="IPR020593">
    <property type="entry name" value="G-glutamylP_reductase_CS"/>
</dbReference>
<evidence type="ECO:0000313" key="10">
    <source>
        <dbReference type="Proteomes" id="UP001595896"/>
    </source>
</evidence>
<dbReference type="EMBL" id="JBHSGK010000003">
    <property type="protein sequence ID" value="MFC4735763.1"/>
    <property type="molecule type" value="Genomic_DNA"/>
</dbReference>
<keyword evidence="3 7" id="KW-0641">Proline biosynthesis</keyword>
<dbReference type="NCBIfam" id="NF001221">
    <property type="entry name" value="PRK00197.1"/>
    <property type="match status" value="1"/>
</dbReference>
<evidence type="ECO:0000259" key="8">
    <source>
        <dbReference type="Pfam" id="PF00171"/>
    </source>
</evidence>
<evidence type="ECO:0000256" key="4">
    <source>
        <dbReference type="ARBA" id="ARBA00022857"/>
    </source>
</evidence>
<evidence type="ECO:0000256" key="3">
    <source>
        <dbReference type="ARBA" id="ARBA00022650"/>
    </source>
</evidence>
<dbReference type="CDD" id="cd07079">
    <property type="entry name" value="ALDH_F18-19_ProA-GPR"/>
    <property type="match status" value="1"/>
</dbReference>
<gene>
    <name evidence="7" type="primary">proA</name>
    <name evidence="9" type="ORF">ACFO4L_04110</name>
</gene>
<evidence type="ECO:0000256" key="2">
    <source>
        <dbReference type="ARBA" id="ARBA00022605"/>
    </source>
</evidence>
<name>A0ABV9NQS4_9BACI</name>
<dbReference type="Gene3D" id="3.40.309.10">
    <property type="entry name" value="Aldehyde Dehydrogenase, Chain A, domain 2"/>
    <property type="match status" value="1"/>
</dbReference>
<comment type="function">
    <text evidence="7">Catalyzes the NADPH-dependent reduction of L-glutamate 5-phosphate into L-glutamate 5-semialdehyde and phosphate. The product spontaneously undergoes cyclization to form 1-pyrroline-5-carboxylate.</text>
</comment>
<dbReference type="PIRSF" id="PIRSF000151">
    <property type="entry name" value="GPR"/>
    <property type="match status" value="1"/>
</dbReference>
<proteinExistence type="inferred from homology"/>
<dbReference type="PROSITE" id="PS01223">
    <property type="entry name" value="PROA"/>
    <property type="match status" value="1"/>
</dbReference>
<organism evidence="9 10">
    <name type="scientific">Bacillus daqingensis</name>
    <dbReference type="NCBI Taxonomy" id="872396"/>
    <lineage>
        <taxon>Bacteria</taxon>
        <taxon>Bacillati</taxon>
        <taxon>Bacillota</taxon>
        <taxon>Bacilli</taxon>
        <taxon>Bacillales</taxon>
        <taxon>Bacillaceae</taxon>
        <taxon>Bacillus</taxon>
    </lineage>
</organism>
<comment type="caution">
    <text evidence="9">The sequence shown here is derived from an EMBL/GenBank/DDBJ whole genome shotgun (WGS) entry which is preliminary data.</text>
</comment>
<evidence type="ECO:0000256" key="5">
    <source>
        <dbReference type="ARBA" id="ARBA00023002"/>
    </source>
</evidence>
<evidence type="ECO:0000256" key="7">
    <source>
        <dbReference type="HAMAP-Rule" id="MF_00412"/>
    </source>
</evidence>
<dbReference type="InterPro" id="IPR016163">
    <property type="entry name" value="Ald_DH_C"/>
</dbReference>
<dbReference type="SUPFAM" id="SSF53720">
    <property type="entry name" value="ALDH-like"/>
    <property type="match status" value="1"/>
</dbReference>
<dbReference type="InterPro" id="IPR015590">
    <property type="entry name" value="Aldehyde_DH_dom"/>
</dbReference>
<keyword evidence="7" id="KW-0963">Cytoplasm</keyword>
<dbReference type="Pfam" id="PF00171">
    <property type="entry name" value="Aldedh"/>
    <property type="match status" value="1"/>
</dbReference>
<evidence type="ECO:0000256" key="6">
    <source>
        <dbReference type="ARBA" id="ARBA00049024"/>
    </source>
</evidence>
<keyword evidence="5 7" id="KW-0560">Oxidoreductase</keyword>
<comment type="catalytic activity">
    <reaction evidence="6 7">
        <text>L-glutamate 5-semialdehyde + phosphate + NADP(+) = L-glutamyl 5-phosphate + NADPH + H(+)</text>
        <dbReference type="Rhea" id="RHEA:19541"/>
        <dbReference type="ChEBI" id="CHEBI:15378"/>
        <dbReference type="ChEBI" id="CHEBI:43474"/>
        <dbReference type="ChEBI" id="CHEBI:57783"/>
        <dbReference type="ChEBI" id="CHEBI:58066"/>
        <dbReference type="ChEBI" id="CHEBI:58274"/>
        <dbReference type="ChEBI" id="CHEBI:58349"/>
        <dbReference type="EC" id="1.2.1.41"/>
    </reaction>
</comment>
<keyword evidence="4 7" id="KW-0521">NADP</keyword>
<sequence>MTEVERKAPAARQASIKLSTTSDQQRQNLLHAIAAVLLEQQEHILHANKLDLAEAEKAGRDAAYLDRLEINDTRLADLADAVTSVAELEDPLGTTLRSWTRPNGLSIREVSVPLGVIAAVFEARPNVTADISALALRTGNAVLLRGSRSAINTNKALTAAIQRGLQNSSLPQEAVQLIESPERSATTELMEASEWIDVLIPRGGKELINKVVRESHVPVIETGAGNCHVYIDKDADAELARKIAVDAKVQRPSVCNAAETLLVEASWAEQHLAELIDSLSSHGVTLRGCETTTSLDQRVYAAQEEDWETEYLNLTAAIKIVQDVHEACAHISKWGTKHSEAIITENPEAKDLFFQTVDASTLYHNASTRFTDGFEFGLGAEVGISTQKLHARGPMGLQALTTVKYLVEGNGQCKGSLSY</sequence>
<feature type="domain" description="Aldehyde dehydrogenase" evidence="8">
    <location>
        <begin position="3"/>
        <end position="281"/>
    </location>
</feature>
<dbReference type="InterPro" id="IPR016162">
    <property type="entry name" value="Ald_DH_N"/>
</dbReference>
<dbReference type="RefSeq" id="WP_377908400.1">
    <property type="nucleotide sequence ID" value="NZ_JBHSGK010000003.1"/>
</dbReference>
<evidence type="ECO:0000313" key="9">
    <source>
        <dbReference type="EMBL" id="MFC4735763.1"/>
    </source>
</evidence>
<comment type="similarity">
    <text evidence="7">Belongs to the gamma-glutamyl phosphate reductase family.</text>
</comment>
<reference evidence="10" key="1">
    <citation type="journal article" date="2019" name="Int. J. Syst. Evol. Microbiol.">
        <title>The Global Catalogue of Microorganisms (GCM) 10K type strain sequencing project: providing services to taxonomists for standard genome sequencing and annotation.</title>
        <authorList>
            <consortium name="The Broad Institute Genomics Platform"/>
            <consortium name="The Broad Institute Genome Sequencing Center for Infectious Disease"/>
            <person name="Wu L."/>
            <person name="Ma J."/>
        </authorList>
    </citation>
    <scope>NUCLEOTIDE SEQUENCE [LARGE SCALE GENOMIC DNA]</scope>
    <source>
        <strain evidence="10">JCM 12165</strain>
    </source>
</reference>
<dbReference type="InterPro" id="IPR016161">
    <property type="entry name" value="Ald_DH/histidinol_DH"/>
</dbReference>
<accession>A0ABV9NQS4</accession>
<dbReference type="HAMAP" id="MF_00412">
    <property type="entry name" value="ProA"/>
    <property type="match status" value="1"/>
</dbReference>
<dbReference type="PANTHER" id="PTHR11063:SF8">
    <property type="entry name" value="DELTA-1-PYRROLINE-5-CARBOXYLATE SYNTHASE"/>
    <property type="match status" value="1"/>
</dbReference>
<comment type="subcellular location">
    <subcellularLocation>
        <location evidence="7">Cytoplasm</location>
    </subcellularLocation>
</comment>
<evidence type="ECO:0000256" key="1">
    <source>
        <dbReference type="ARBA" id="ARBA00004985"/>
    </source>
</evidence>
<dbReference type="GO" id="GO:0004350">
    <property type="term" value="F:glutamate-5-semialdehyde dehydrogenase activity"/>
    <property type="evidence" value="ECO:0007669"/>
    <property type="project" value="UniProtKB-EC"/>
</dbReference>
<keyword evidence="10" id="KW-1185">Reference proteome</keyword>
<dbReference type="NCBIfam" id="TIGR00407">
    <property type="entry name" value="proA"/>
    <property type="match status" value="1"/>
</dbReference>
<dbReference type="InterPro" id="IPR012134">
    <property type="entry name" value="Glu-5-SA_DH"/>
</dbReference>
<dbReference type="PANTHER" id="PTHR11063">
    <property type="entry name" value="GLUTAMATE SEMIALDEHYDE DEHYDROGENASE"/>
    <property type="match status" value="1"/>
</dbReference>
<keyword evidence="2 7" id="KW-0028">Amino-acid biosynthesis</keyword>
<protein>
    <recommendedName>
        <fullName evidence="7">Gamma-glutamyl phosphate reductase</fullName>
        <shortName evidence="7">GPR</shortName>
        <ecNumber evidence="7">1.2.1.41</ecNumber>
    </recommendedName>
    <alternativeName>
        <fullName evidence="7">Glutamate-5-semialdehyde dehydrogenase</fullName>
    </alternativeName>
    <alternativeName>
        <fullName evidence="7">Glutamyl-gamma-semialdehyde dehydrogenase</fullName>
        <shortName evidence="7">GSA dehydrogenase</shortName>
    </alternativeName>
</protein>